<dbReference type="SFLD" id="SFLDG01384">
    <property type="entry name" value="thioether_bond_formation_requi"/>
    <property type="match status" value="1"/>
</dbReference>
<dbReference type="PROSITE" id="PS51918">
    <property type="entry name" value="RADICAL_SAM"/>
    <property type="match status" value="1"/>
</dbReference>
<evidence type="ECO:0000256" key="2">
    <source>
        <dbReference type="ARBA" id="ARBA00022691"/>
    </source>
</evidence>
<evidence type="ECO:0000313" key="9">
    <source>
        <dbReference type="Proteomes" id="UP000886874"/>
    </source>
</evidence>
<comment type="caution">
    <text evidence="8">The sequence shown here is derived from an EMBL/GenBank/DDBJ whole genome shotgun (WGS) entry which is preliminary data.</text>
</comment>
<protein>
    <submittedName>
        <fullName evidence="8">Anaerobic sulfatase maturase</fullName>
    </submittedName>
</protein>
<dbReference type="CDD" id="cd01335">
    <property type="entry name" value="Radical_SAM"/>
    <property type="match status" value="1"/>
</dbReference>
<dbReference type="InterPro" id="IPR034485">
    <property type="entry name" value="Anaerobic_Cys-type_sulfatase-m"/>
</dbReference>
<evidence type="ECO:0000256" key="3">
    <source>
        <dbReference type="ARBA" id="ARBA00022723"/>
    </source>
</evidence>
<name>A0A9D1CNK5_9FIRM</name>
<dbReference type="InterPro" id="IPR007197">
    <property type="entry name" value="rSAM"/>
</dbReference>
<evidence type="ECO:0000256" key="5">
    <source>
        <dbReference type="ARBA" id="ARBA00023014"/>
    </source>
</evidence>
<dbReference type="SFLD" id="SFLDG01386">
    <property type="entry name" value="main_SPASM_domain-containing"/>
    <property type="match status" value="1"/>
</dbReference>
<dbReference type="PANTHER" id="PTHR43273:SF3">
    <property type="entry name" value="ANAEROBIC SULFATASE-MATURATING ENZYME HOMOLOG ASLB-RELATED"/>
    <property type="match status" value="1"/>
</dbReference>
<keyword evidence="3" id="KW-0479">Metal-binding</keyword>
<dbReference type="SUPFAM" id="SSF102114">
    <property type="entry name" value="Radical SAM enzymes"/>
    <property type="match status" value="1"/>
</dbReference>
<keyword evidence="5" id="KW-0411">Iron-sulfur</keyword>
<reference evidence="8" key="1">
    <citation type="submission" date="2020-10" db="EMBL/GenBank/DDBJ databases">
        <authorList>
            <person name="Gilroy R."/>
        </authorList>
    </citation>
    <scope>NUCLEOTIDE SEQUENCE</scope>
    <source>
        <strain evidence="8">ChiSjej2B20-13462</strain>
    </source>
</reference>
<dbReference type="Gene3D" id="3.20.20.70">
    <property type="entry name" value="Aldolase class I"/>
    <property type="match status" value="1"/>
</dbReference>
<proteinExistence type="inferred from homology"/>
<dbReference type="InterPro" id="IPR058240">
    <property type="entry name" value="rSAM_sf"/>
</dbReference>
<comment type="cofactor">
    <cofactor evidence="1">
        <name>[4Fe-4S] cluster</name>
        <dbReference type="ChEBI" id="CHEBI:49883"/>
    </cofactor>
</comment>
<reference evidence="8" key="2">
    <citation type="journal article" date="2021" name="PeerJ">
        <title>Extensive microbial diversity within the chicken gut microbiome revealed by metagenomics and culture.</title>
        <authorList>
            <person name="Gilroy R."/>
            <person name="Ravi A."/>
            <person name="Getino M."/>
            <person name="Pursley I."/>
            <person name="Horton D.L."/>
            <person name="Alikhan N.F."/>
            <person name="Baker D."/>
            <person name="Gharbi K."/>
            <person name="Hall N."/>
            <person name="Watson M."/>
            <person name="Adriaenssens E.M."/>
            <person name="Foster-Nyarko E."/>
            <person name="Jarju S."/>
            <person name="Secka A."/>
            <person name="Antonio M."/>
            <person name="Oren A."/>
            <person name="Chaudhuri R.R."/>
            <person name="La Ragione R."/>
            <person name="Hildebrand F."/>
            <person name="Pallen M.J."/>
        </authorList>
    </citation>
    <scope>NUCLEOTIDE SEQUENCE</scope>
    <source>
        <strain evidence="8">ChiSjej2B20-13462</strain>
    </source>
</reference>
<dbReference type="SFLD" id="SFLDG01067">
    <property type="entry name" value="SPASM/twitch_domain_containing"/>
    <property type="match status" value="1"/>
</dbReference>
<dbReference type="InterPro" id="IPR013785">
    <property type="entry name" value="Aldolase_TIM"/>
</dbReference>
<dbReference type="PANTHER" id="PTHR43273">
    <property type="entry name" value="ANAEROBIC SULFATASE-MATURATING ENZYME HOMOLOG ASLB-RELATED"/>
    <property type="match status" value="1"/>
</dbReference>
<dbReference type="EMBL" id="DVFN01000059">
    <property type="protein sequence ID" value="HIQ69472.1"/>
    <property type="molecule type" value="Genomic_DNA"/>
</dbReference>
<dbReference type="Pfam" id="PF04055">
    <property type="entry name" value="Radical_SAM"/>
    <property type="match status" value="1"/>
</dbReference>
<evidence type="ECO:0000256" key="4">
    <source>
        <dbReference type="ARBA" id="ARBA00023004"/>
    </source>
</evidence>
<dbReference type="Pfam" id="PF13186">
    <property type="entry name" value="SPASM"/>
    <property type="match status" value="1"/>
</dbReference>
<dbReference type="NCBIfam" id="TIGR03942">
    <property type="entry name" value="sulfatase_rSAM"/>
    <property type="match status" value="1"/>
</dbReference>
<dbReference type="GO" id="GO:0016491">
    <property type="term" value="F:oxidoreductase activity"/>
    <property type="evidence" value="ECO:0007669"/>
    <property type="project" value="InterPro"/>
</dbReference>
<accession>A0A9D1CNK5</accession>
<dbReference type="GO" id="GO:0046872">
    <property type="term" value="F:metal ion binding"/>
    <property type="evidence" value="ECO:0007669"/>
    <property type="project" value="UniProtKB-KW"/>
</dbReference>
<evidence type="ECO:0000259" key="7">
    <source>
        <dbReference type="PROSITE" id="PS51918"/>
    </source>
</evidence>
<organism evidence="8 9">
    <name type="scientific">Candidatus Avoscillospira stercorigallinarum</name>
    <dbReference type="NCBI Taxonomy" id="2840708"/>
    <lineage>
        <taxon>Bacteria</taxon>
        <taxon>Bacillati</taxon>
        <taxon>Bacillota</taxon>
        <taxon>Clostridia</taxon>
        <taxon>Eubacteriales</taxon>
        <taxon>Oscillospiraceae</taxon>
        <taxon>Oscillospiraceae incertae sedis</taxon>
        <taxon>Candidatus Avoscillospira</taxon>
    </lineage>
</organism>
<dbReference type="InterPro" id="IPR023867">
    <property type="entry name" value="Sulphatase_maturase_rSAM"/>
</dbReference>
<dbReference type="AlphaFoldDB" id="A0A9D1CNK5"/>
<evidence type="ECO:0000256" key="1">
    <source>
        <dbReference type="ARBA" id="ARBA00001966"/>
    </source>
</evidence>
<dbReference type="GO" id="GO:0051536">
    <property type="term" value="F:iron-sulfur cluster binding"/>
    <property type="evidence" value="ECO:0007669"/>
    <property type="project" value="UniProtKB-KW"/>
</dbReference>
<gene>
    <name evidence="8" type="ORF">IAA67_03975</name>
</gene>
<comment type="similarity">
    <text evidence="6">Belongs to the radical SAM superfamily. Anaerobic sulfatase-maturating enzyme family.</text>
</comment>
<dbReference type="NCBIfam" id="TIGR04085">
    <property type="entry name" value="rSAM_more_4Fe4S"/>
    <property type="match status" value="1"/>
</dbReference>
<dbReference type="SFLD" id="SFLDG01072">
    <property type="entry name" value="dehydrogenase_like"/>
    <property type="match status" value="1"/>
</dbReference>
<keyword evidence="2" id="KW-0949">S-adenosyl-L-methionine</keyword>
<feature type="domain" description="Radical SAM core" evidence="7">
    <location>
        <begin position="1"/>
        <end position="229"/>
    </location>
</feature>
<evidence type="ECO:0000256" key="6">
    <source>
        <dbReference type="ARBA" id="ARBA00023601"/>
    </source>
</evidence>
<dbReference type="SFLD" id="SFLDF00289">
    <property type="entry name" value="anaerobic_Cys-type_sulfatase-m"/>
    <property type="match status" value="1"/>
</dbReference>
<sequence length="375" mass="41933">MEFRSYLIKPASDLCNMRCRYCFYHDVAQNRTVQHMGRMTEAVADALIAGAFDGAARDTTISFAFQGGEPTVRGLPYFRHFVEEVRRVNTRRLPAHFAIQTNGLALDEDWCRFLAENRFLVGVSIDGDKALHDAHRVDAQGDGTWNRVTANLRLLQKAGAEVNALCVVTRQCARSSQKVYHALQKLGVRYHQYIACLDPLEAQRGSLPFSLTPDAYGKFLCGLFDAWYRDWKAGTYTSIRYFEDLVHLLLGEPASTCATCGNCGAYCVAEGDGSVYPCDFFVLDQWRMGSVTEDGYDALLQAPAARRFLARGQERPLECQSCSYLRLCGGGCKRDWVEADGAVHNYFCASFRALLSYALPRLTEIARAEAAARGR</sequence>
<evidence type="ECO:0000313" key="8">
    <source>
        <dbReference type="EMBL" id="HIQ69472.1"/>
    </source>
</evidence>
<dbReference type="Proteomes" id="UP000886874">
    <property type="component" value="Unassembled WGS sequence"/>
</dbReference>
<keyword evidence="4" id="KW-0408">Iron</keyword>
<dbReference type="InterPro" id="IPR023885">
    <property type="entry name" value="4Fe4S-binding_SPASM_dom"/>
</dbReference>
<dbReference type="SFLD" id="SFLDS00029">
    <property type="entry name" value="Radical_SAM"/>
    <property type="match status" value="1"/>
</dbReference>